<dbReference type="GeneID" id="69004834"/>
<proteinExistence type="predicted"/>
<dbReference type="PANTHER" id="PTHR34139:SF1">
    <property type="entry name" value="RNASE MJ1380-RELATED"/>
    <property type="match status" value="1"/>
</dbReference>
<evidence type="ECO:0000256" key="4">
    <source>
        <dbReference type="ARBA" id="ARBA00022741"/>
    </source>
</evidence>
<evidence type="ECO:0000256" key="5">
    <source>
        <dbReference type="ARBA" id="ARBA00022801"/>
    </source>
</evidence>
<keyword evidence="3" id="KW-0540">Nuclease</keyword>
<dbReference type="GO" id="GO:0110001">
    <property type="term" value="C:toxin-antitoxin complex"/>
    <property type="evidence" value="ECO:0007669"/>
    <property type="project" value="InterPro"/>
</dbReference>
<dbReference type="Proteomes" id="UP000217994">
    <property type="component" value="Unassembled WGS sequence"/>
</dbReference>
<evidence type="ECO:0000256" key="3">
    <source>
        <dbReference type="ARBA" id="ARBA00022722"/>
    </source>
</evidence>
<dbReference type="GO" id="GO:0000166">
    <property type="term" value="F:nucleotide binding"/>
    <property type="evidence" value="ECO:0007669"/>
    <property type="project" value="UniProtKB-KW"/>
</dbReference>
<evidence type="ECO:0000313" key="7">
    <source>
        <dbReference type="Proteomes" id="UP000217994"/>
    </source>
</evidence>
<reference evidence="6 7" key="1">
    <citation type="submission" date="2017-01" db="EMBL/GenBank/DDBJ databases">
        <title>Whole-Genome Shotgun Sequencing of Two beta-Proteobacterial Species in Search of the Bulgecin Biosynthetic Cluster.</title>
        <authorList>
            <person name="Horsman M.E."/>
            <person name="Marous D.R."/>
            <person name="Li R."/>
            <person name="Oliver R.A."/>
            <person name="Byun B."/>
            <person name="Emrich S.J."/>
            <person name="Boggess B."/>
            <person name="Townsend C.A."/>
            <person name="Mobashery S."/>
        </authorList>
    </citation>
    <scope>NUCLEOTIDE SEQUENCE [LARGE SCALE GENOMIC DNA]</scope>
    <source>
        <strain evidence="6 7">ATCC 31433</strain>
    </source>
</reference>
<keyword evidence="4" id="KW-0547">Nucleotide-binding</keyword>
<dbReference type="GO" id="GO:0016787">
    <property type="term" value="F:hydrolase activity"/>
    <property type="evidence" value="ECO:0007669"/>
    <property type="project" value="UniProtKB-KW"/>
</dbReference>
<evidence type="ECO:0000256" key="1">
    <source>
        <dbReference type="ARBA" id="ARBA00022553"/>
    </source>
</evidence>
<keyword evidence="1" id="KW-0597">Phosphoprotein</keyword>
<organism evidence="6 7">
    <name type="scientific">Burkholderia ubonensis subsp. mesacidophila</name>
    <dbReference type="NCBI Taxonomy" id="265293"/>
    <lineage>
        <taxon>Bacteria</taxon>
        <taxon>Pseudomonadati</taxon>
        <taxon>Pseudomonadota</taxon>
        <taxon>Betaproteobacteria</taxon>
        <taxon>Burkholderiales</taxon>
        <taxon>Burkholderiaceae</taxon>
        <taxon>Burkholderia</taxon>
        <taxon>Burkholderia cepacia complex</taxon>
    </lineage>
</organism>
<dbReference type="RefSeq" id="WP_084907826.1">
    <property type="nucleotide sequence ID" value="NZ_CP020738.1"/>
</dbReference>
<comment type="caution">
    <text evidence="6">The sequence shown here is derived from an EMBL/GenBank/DDBJ whole genome shotgun (WGS) entry which is preliminary data.</text>
</comment>
<name>A0A2A4FLZ5_9BURK</name>
<dbReference type="PANTHER" id="PTHR34139">
    <property type="entry name" value="UPF0331 PROTEIN MJ0127"/>
    <property type="match status" value="1"/>
</dbReference>
<protein>
    <recommendedName>
        <fullName evidence="8">DUF86 domain-containing protein</fullName>
    </recommendedName>
</protein>
<sequence>MKGKEQRLPDYLGHMVEAIDRIGAYVGPMDKAGFVANMLVVDAVIRNIEVIGEASNKVRKHHRAFADEHPEVPWQGCYEMRSVVAHDYFKVDLDIVWETIKNDLPGMRRDVQALLDRLAREQGAAAPSSQGTGD</sequence>
<accession>A0A2A4FLZ5</accession>
<dbReference type="InterPro" id="IPR051813">
    <property type="entry name" value="HepT_RNase_toxin"/>
</dbReference>
<dbReference type="EMBL" id="MTZU01000005">
    <property type="protein sequence ID" value="PCE34087.1"/>
    <property type="molecule type" value="Genomic_DNA"/>
</dbReference>
<keyword evidence="2" id="KW-1277">Toxin-antitoxin system</keyword>
<dbReference type="GO" id="GO:0004540">
    <property type="term" value="F:RNA nuclease activity"/>
    <property type="evidence" value="ECO:0007669"/>
    <property type="project" value="InterPro"/>
</dbReference>
<evidence type="ECO:0008006" key="8">
    <source>
        <dbReference type="Google" id="ProtNLM"/>
    </source>
</evidence>
<evidence type="ECO:0000313" key="6">
    <source>
        <dbReference type="EMBL" id="PCE34087.1"/>
    </source>
</evidence>
<evidence type="ECO:0000256" key="2">
    <source>
        <dbReference type="ARBA" id="ARBA00022649"/>
    </source>
</evidence>
<gene>
    <name evidence="6" type="ORF">BZL54_01830</name>
</gene>
<dbReference type="Pfam" id="PF01934">
    <property type="entry name" value="HepT-like"/>
    <property type="match status" value="1"/>
</dbReference>
<keyword evidence="5" id="KW-0378">Hydrolase</keyword>
<dbReference type="InterPro" id="IPR008201">
    <property type="entry name" value="HepT-like"/>
</dbReference>
<dbReference type="AlphaFoldDB" id="A0A2A4FLZ5"/>